<accession>A0ABT4A6U2</accession>
<dbReference type="RefSeq" id="WP_267536204.1">
    <property type="nucleotide sequence ID" value="NZ_JAPNKA010000001.1"/>
</dbReference>
<organism evidence="1 2">
    <name type="scientific">Archangium lansingense</name>
    <dbReference type="NCBI Taxonomy" id="2995310"/>
    <lineage>
        <taxon>Bacteria</taxon>
        <taxon>Pseudomonadati</taxon>
        <taxon>Myxococcota</taxon>
        <taxon>Myxococcia</taxon>
        <taxon>Myxococcales</taxon>
        <taxon>Cystobacterineae</taxon>
        <taxon>Archangiaceae</taxon>
        <taxon>Archangium</taxon>
    </lineage>
</organism>
<evidence type="ECO:0000313" key="2">
    <source>
        <dbReference type="Proteomes" id="UP001207654"/>
    </source>
</evidence>
<reference evidence="1 2" key="1">
    <citation type="submission" date="2022-11" db="EMBL/GenBank/DDBJ databases">
        <title>Minimal conservation of predation-associated metabolite biosynthetic gene clusters underscores biosynthetic potential of Myxococcota including descriptions for ten novel species: Archangium lansinium sp. nov., Myxococcus landrumus sp. nov., Nannocystis bai.</title>
        <authorList>
            <person name="Ahearne A."/>
            <person name="Stevens C."/>
            <person name="Phillips K."/>
        </authorList>
    </citation>
    <scope>NUCLEOTIDE SEQUENCE [LARGE SCALE GENOMIC DNA]</scope>
    <source>
        <strain evidence="1 2">MIWBW</strain>
    </source>
</reference>
<sequence>MSPRVLSSLALADARYVLALLGDTRARAELGDAAPSSLPVPWHSQEARRYWKRVLQHAGKGPVLKAMAALARRALQAYQSGTPGASNQGDRFVPVEDGTRLLSETLVAVESWVQCPCRAHREQVRQSNRDWYALEFGHHAAARNVVELVHWMWSAALAPRRFEREAMTGLLSATLALPGAEWDALVRAELCAALRAANRPSAP</sequence>
<gene>
    <name evidence="1" type="ORF">OV287_23140</name>
</gene>
<keyword evidence="2" id="KW-1185">Reference proteome</keyword>
<protein>
    <submittedName>
        <fullName evidence="1">Uncharacterized protein</fullName>
    </submittedName>
</protein>
<comment type="caution">
    <text evidence="1">The sequence shown here is derived from an EMBL/GenBank/DDBJ whole genome shotgun (WGS) entry which is preliminary data.</text>
</comment>
<proteinExistence type="predicted"/>
<dbReference type="Proteomes" id="UP001207654">
    <property type="component" value="Unassembled WGS sequence"/>
</dbReference>
<evidence type="ECO:0000313" key="1">
    <source>
        <dbReference type="EMBL" id="MCY1077370.1"/>
    </source>
</evidence>
<dbReference type="EMBL" id="JAPNKA010000001">
    <property type="protein sequence ID" value="MCY1077370.1"/>
    <property type="molecule type" value="Genomic_DNA"/>
</dbReference>
<name>A0ABT4A6U2_9BACT</name>